<dbReference type="PANTHER" id="PTHR43794:SF11">
    <property type="entry name" value="AMIDOHYDROLASE-RELATED DOMAIN-CONTAINING PROTEIN"/>
    <property type="match status" value="1"/>
</dbReference>
<dbReference type="SUPFAM" id="SSF51556">
    <property type="entry name" value="Metallo-dependent hydrolases"/>
    <property type="match status" value="1"/>
</dbReference>
<reference evidence="4 5" key="1">
    <citation type="journal article" date="2024" name="FEMS Microbiol. Lett.">
        <title>Xanthomonas protegens sp. nov., a novel rice seed-associated bacterium, provides in vivo protection against X. oryzae pv. oryzae, the bacterial leaf blight pathogen.</title>
        <authorList>
            <person name="Rana R."/>
            <person name="Sharma A."/>
            <person name="Madhavan V.N."/>
            <person name="Korpole S."/>
            <person name="Sonti R.V."/>
            <person name="Patel H.K."/>
            <person name="Patil P.B."/>
        </authorList>
    </citation>
    <scope>NUCLEOTIDE SEQUENCE [LARGE SCALE GENOMIC DNA]</scope>
    <source>
        <strain evidence="4 5">PPL118</strain>
    </source>
</reference>
<accession>A0ABU9LE03</accession>
<comment type="caution">
    <text evidence="4">The sequence shown here is derived from an EMBL/GenBank/DDBJ whole genome shotgun (WGS) entry which is preliminary data.</text>
</comment>
<dbReference type="InterPro" id="IPR006680">
    <property type="entry name" value="Amidohydro-rel"/>
</dbReference>
<organism evidence="4 5">
    <name type="scientific">Xanthomonas protegens</name>
    <dbReference type="NCBI Taxonomy" id="3380705"/>
    <lineage>
        <taxon>Bacteria</taxon>
        <taxon>Pseudomonadati</taxon>
        <taxon>Pseudomonadota</taxon>
        <taxon>Gammaproteobacteria</taxon>
        <taxon>Lysobacterales</taxon>
        <taxon>Lysobacteraceae</taxon>
        <taxon>Xanthomonas</taxon>
    </lineage>
</organism>
<keyword evidence="2 4" id="KW-0378">Hydrolase</keyword>
<dbReference type="Proteomes" id="UP001486626">
    <property type="component" value="Unassembled WGS sequence"/>
</dbReference>
<evidence type="ECO:0000259" key="3">
    <source>
        <dbReference type="Pfam" id="PF01979"/>
    </source>
</evidence>
<dbReference type="SUPFAM" id="SSF51338">
    <property type="entry name" value="Composite domain of metallo-dependent hydrolases"/>
    <property type="match status" value="1"/>
</dbReference>
<protein>
    <submittedName>
        <fullName evidence="4">TRZ/ATZ family hydrolase</fullName>
    </submittedName>
</protein>
<dbReference type="CDD" id="cd01298">
    <property type="entry name" value="ATZ_TRZ_like"/>
    <property type="match status" value="1"/>
</dbReference>
<gene>
    <name evidence="4" type="ORF">PIQ37_15765</name>
</gene>
<evidence type="ECO:0000256" key="1">
    <source>
        <dbReference type="ARBA" id="ARBA00006745"/>
    </source>
</evidence>
<dbReference type="GO" id="GO:0016787">
    <property type="term" value="F:hydrolase activity"/>
    <property type="evidence" value="ECO:0007669"/>
    <property type="project" value="UniProtKB-KW"/>
</dbReference>
<evidence type="ECO:0000256" key="2">
    <source>
        <dbReference type="ARBA" id="ARBA00022801"/>
    </source>
</evidence>
<dbReference type="NCBIfam" id="NF006549">
    <property type="entry name" value="PRK09045.1"/>
    <property type="match status" value="1"/>
</dbReference>
<dbReference type="InterPro" id="IPR050287">
    <property type="entry name" value="MTA/SAH_deaminase"/>
</dbReference>
<name>A0ABU9LE03_9XANT</name>
<dbReference type="RefSeq" id="WP_342074173.1">
    <property type="nucleotide sequence ID" value="NZ_JAQJCQ010000014.1"/>
</dbReference>
<evidence type="ECO:0000313" key="4">
    <source>
        <dbReference type="EMBL" id="MEL4892878.1"/>
    </source>
</evidence>
<comment type="similarity">
    <text evidence="1">Belongs to the metallo-dependent hydrolases superfamily. ATZ/TRZ family.</text>
</comment>
<keyword evidence="5" id="KW-1185">Reference proteome</keyword>
<feature type="domain" description="Amidohydrolase-related" evidence="3">
    <location>
        <begin position="65"/>
        <end position="412"/>
    </location>
</feature>
<dbReference type="InterPro" id="IPR011059">
    <property type="entry name" value="Metal-dep_hydrolase_composite"/>
</dbReference>
<proteinExistence type="inferred from homology"/>
<dbReference type="Gene3D" id="3.20.20.140">
    <property type="entry name" value="Metal-dependent hydrolases"/>
    <property type="match status" value="1"/>
</dbReference>
<dbReference type="PANTHER" id="PTHR43794">
    <property type="entry name" value="AMINOHYDROLASE SSNA-RELATED"/>
    <property type="match status" value="1"/>
</dbReference>
<dbReference type="Gene3D" id="2.30.40.10">
    <property type="entry name" value="Urease, subunit C, domain 1"/>
    <property type="match status" value="1"/>
</dbReference>
<dbReference type="EMBL" id="JAQJCQ010000014">
    <property type="protein sequence ID" value="MEL4892878.1"/>
    <property type="molecule type" value="Genomic_DNA"/>
</dbReference>
<dbReference type="InterPro" id="IPR032466">
    <property type="entry name" value="Metal_Hydrolase"/>
</dbReference>
<evidence type="ECO:0000313" key="5">
    <source>
        <dbReference type="Proteomes" id="UP001486626"/>
    </source>
</evidence>
<dbReference type="Pfam" id="PF01979">
    <property type="entry name" value="Amidohydro_1"/>
    <property type="match status" value="1"/>
</dbReference>
<sequence>MTSIPESCDLLIEAGYVVPIEPHAVVLEDHAVAVRGSEIVAVLPTAEARTRFAPARTVSRPDAALLPGLVNAHTHNPMTLLRGIADDLPLMVWLQQHIWPVETAVIGPEFVADGTALAIAEMLRGGTTCANENYFFADVQAAVYKQHGFRARVGTVIIDFPTAWAKTSDEYFARACEVHDQWRDDPLVGIAFAPHAPYTVNDANFERVRMLSDQLEVPVHLHTHETAQEIADSLKQYGQRPLARLDRLGLVNDRLIAVHMTQLTDAEIHLCAERGVSVVHCPESNLKLASGFCPACALQRAGVNLAIGTDGCASNNDLDMFSENRTAAILAKAVASDATALDAASTLRAATLGGARALGFGETIGSIEPGKQADLICVDLSALETQPLHNVLSQLVYATGRQQVSDVWIAGQPKLSQRVLVDMDVDALVANARQWRERIRSVHA</sequence>